<dbReference type="EMBL" id="JAHWGI010001403">
    <property type="protein sequence ID" value="KAK3929737.1"/>
    <property type="molecule type" value="Genomic_DNA"/>
</dbReference>
<evidence type="ECO:0000259" key="2">
    <source>
        <dbReference type="Pfam" id="PF21787"/>
    </source>
</evidence>
<keyword evidence="5" id="KW-1185">Reference proteome</keyword>
<evidence type="ECO:0000313" key="4">
    <source>
        <dbReference type="EMBL" id="KAK3929737.1"/>
    </source>
</evidence>
<dbReference type="Proteomes" id="UP001219518">
    <property type="component" value="Unassembled WGS sequence"/>
</dbReference>
<gene>
    <name evidence="4" type="ORF">KUF71_019578</name>
</gene>
<feature type="coiled-coil region" evidence="1">
    <location>
        <begin position="268"/>
        <end position="295"/>
    </location>
</feature>
<proteinExistence type="predicted"/>
<protein>
    <submittedName>
        <fullName evidence="4">Transposable element P transposase</fullName>
    </submittedName>
</protein>
<dbReference type="Pfam" id="PF21788">
    <property type="entry name" value="TNP-like_GBD"/>
    <property type="match status" value="1"/>
</dbReference>
<accession>A0AAE1LTF6</accession>
<organism evidence="4 5">
    <name type="scientific">Frankliniella fusca</name>
    <dbReference type="NCBI Taxonomy" id="407009"/>
    <lineage>
        <taxon>Eukaryota</taxon>
        <taxon>Metazoa</taxon>
        <taxon>Ecdysozoa</taxon>
        <taxon>Arthropoda</taxon>
        <taxon>Hexapoda</taxon>
        <taxon>Insecta</taxon>
        <taxon>Pterygota</taxon>
        <taxon>Neoptera</taxon>
        <taxon>Paraneoptera</taxon>
        <taxon>Thysanoptera</taxon>
        <taxon>Terebrantia</taxon>
        <taxon>Thripoidea</taxon>
        <taxon>Thripidae</taxon>
        <taxon>Frankliniella</taxon>
    </lineage>
</organism>
<name>A0AAE1LTF6_9NEOP</name>
<comment type="caution">
    <text evidence="4">The sequence shown here is derived from an EMBL/GenBank/DDBJ whole genome shotgun (WGS) entry which is preliminary data.</text>
</comment>
<sequence length="480" mass="54944">MALTERVHFEGDSLLVHGLVNLGKYTPEDDKSKRGDHALVLMFQPFRGQWVQANGAFLSAGAVKGPVLQKLVLEATILLENAGLFVDCVTTDAASWNRCMWNLFGISKNQNSCEHPCDSKRQLYFASDFPHLMKRLWTRVVNKKVLELPEGLVKLSHYEAVVRLEEGRGIRSAFPLTKDHLNPTNYQKMNVRMAMQFFSNTVATAMQDYKLRNKEGLADSQPTIDFMRRMNSVVDAMNSRKPAEALRPNEDTVQQKVLKDFLNYLKIMDDMAQAKARLIKEKKMLAENFQREKENLPPKRFNPREVPHFFGQLRYACGSSDHPDPKMFIEVYRLLTTYSLVKPPKGSNVTGGDMLESLLQLRDVIGEGNLEKKRELEQKIDDIIDGEIPFHEHNIITSDVQACEKDIDTHALTYFGGYICRKARQMEPAKSCSLCYYALHAPPQRQNLEREQLIDLRTYGGLLKPSDNLYELIMQVQLNN</sequence>
<dbReference type="Pfam" id="PF21787">
    <property type="entry name" value="TNP-like_RNaseH_N"/>
    <property type="match status" value="1"/>
</dbReference>
<evidence type="ECO:0000259" key="3">
    <source>
        <dbReference type="Pfam" id="PF21788"/>
    </source>
</evidence>
<dbReference type="InterPro" id="IPR048365">
    <property type="entry name" value="TNP-like_RNaseH_N"/>
</dbReference>
<dbReference type="InterPro" id="IPR048366">
    <property type="entry name" value="TNP-like_GBD"/>
</dbReference>
<evidence type="ECO:0000256" key="1">
    <source>
        <dbReference type="SAM" id="Coils"/>
    </source>
</evidence>
<dbReference type="AlphaFoldDB" id="A0AAE1LTF6"/>
<reference evidence="4" key="1">
    <citation type="submission" date="2021-07" db="EMBL/GenBank/DDBJ databases">
        <authorList>
            <person name="Catto M.A."/>
            <person name="Jacobson A."/>
            <person name="Kennedy G."/>
            <person name="Labadie P."/>
            <person name="Hunt B.G."/>
            <person name="Srinivasan R."/>
        </authorList>
    </citation>
    <scope>NUCLEOTIDE SEQUENCE</scope>
    <source>
        <strain evidence="4">PL_HMW_Pooled</strain>
        <tissue evidence="4">Head</tissue>
    </source>
</reference>
<feature type="domain" description="Transposable element P transposase-like RNase H" evidence="2">
    <location>
        <begin position="1"/>
        <end position="105"/>
    </location>
</feature>
<keyword evidence="1" id="KW-0175">Coiled coil</keyword>
<reference evidence="4" key="2">
    <citation type="journal article" date="2023" name="BMC Genomics">
        <title>Pest status, molecular evolution, and epigenetic factors derived from the genome assembly of Frankliniella fusca, a thysanopteran phytovirus vector.</title>
        <authorList>
            <person name="Catto M.A."/>
            <person name="Labadie P.E."/>
            <person name="Jacobson A.L."/>
            <person name="Kennedy G.G."/>
            <person name="Srinivasan R."/>
            <person name="Hunt B.G."/>
        </authorList>
    </citation>
    <scope>NUCLEOTIDE SEQUENCE</scope>
    <source>
        <strain evidence="4">PL_HMW_Pooled</strain>
    </source>
</reference>
<evidence type="ECO:0000313" key="5">
    <source>
        <dbReference type="Proteomes" id="UP001219518"/>
    </source>
</evidence>
<feature type="domain" description="Transposable element P transposase-like GTP-binding insertion" evidence="3">
    <location>
        <begin position="131"/>
        <end position="243"/>
    </location>
</feature>